<keyword evidence="6" id="KW-0067">ATP-binding</keyword>
<keyword evidence="8" id="KW-0234">DNA repair</keyword>
<dbReference type="InterPro" id="IPR007860">
    <property type="entry name" value="DNA_mmatch_repair_MutS_con_dom"/>
</dbReference>
<dbReference type="Pfam" id="PF05188">
    <property type="entry name" value="MutS_II"/>
    <property type="match status" value="1"/>
</dbReference>
<dbReference type="GO" id="GO:0005634">
    <property type="term" value="C:nucleus"/>
    <property type="evidence" value="ECO:0007669"/>
    <property type="project" value="UniProtKB-SubCell"/>
</dbReference>
<name>A0A7J7MXB0_9MAGN</name>
<dbReference type="SUPFAM" id="SSF53150">
    <property type="entry name" value="DNA repair protein MutS, domain II"/>
    <property type="match status" value="1"/>
</dbReference>
<dbReference type="Gene3D" id="3.30.420.110">
    <property type="entry name" value="MutS, connector domain"/>
    <property type="match status" value="1"/>
</dbReference>
<accession>A0A7J7MXB0</accession>
<keyword evidence="9" id="KW-0539">Nucleus</keyword>
<dbReference type="InterPro" id="IPR036678">
    <property type="entry name" value="MutS_con_dom_sf"/>
</dbReference>
<dbReference type="PANTHER" id="PTHR11361:SF122">
    <property type="entry name" value="DNA MISMATCH REPAIR PROTEIN MSH3"/>
    <property type="match status" value="1"/>
</dbReference>
<dbReference type="InterPro" id="IPR045076">
    <property type="entry name" value="MutS"/>
</dbReference>
<keyword evidence="14" id="KW-1185">Reference proteome</keyword>
<keyword evidence="7" id="KW-0238">DNA-binding</keyword>
<dbReference type="GO" id="GO:0005524">
    <property type="term" value="F:ATP binding"/>
    <property type="evidence" value="ECO:0007669"/>
    <property type="project" value="UniProtKB-KW"/>
</dbReference>
<keyword evidence="5" id="KW-0227">DNA damage</keyword>
<organism evidence="13 14">
    <name type="scientific">Kingdonia uniflora</name>
    <dbReference type="NCBI Taxonomy" id="39325"/>
    <lineage>
        <taxon>Eukaryota</taxon>
        <taxon>Viridiplantae</taxon>
        <taxon>Streptophyta</taxon>
        <taxon>Embryophyta</taxon>
        <taxon>Tracheophyta</taxon>
        <taxon>Spermatophyta</taxon>
        <taxon>Magnoliopsida</taxon>
        <taxon>Ranunculales</taxon>
        <taxon>Circaeasteraceae</taxon>
        <taxon>Kingdonia</taxon>
    </lineage>
</organism>
<dbReference type="PANTHER" id="PTHR11361">
    <property type="entry name" value="DNA MISMATCH REPAIR PROTEIN MUTS FAMILY MEMBER"/>
    <property type="match status" value="1"/>
</dbReference>
<evidence type="ECO:0000256" key="11">
    <source>
        <dbReference type="ARBA" id="ARBA00073774"/>
    </source>
</evidence>
<evidence type="ECO:0000256" key="7">
    <source>
        <dbReference type="ARBA" id="ARBA00023125"/>
    </source>
</evidence>
<gene>
    <name evidence="13" type="ORF">GIB67_008010</name>
</gene>
<comment type="subcellular location">
    <subcellularLocation>
        <location evidence="1">Nucleus</location>
    </subcellularLocation>
</comment>
<dbReference type="OrthoDB" id="10252754at2759"/>
<evidence type="ECO:0000259" key="12">
    <source>
        <dbReference type="SMART" id="SM00533"/>
    </source>
</evidence>
<sequence length="566" mass="62161">MIEVGYKYRFFGEDAEIAARELGIYAHVDHNFVTASVPTYRLNVHVRRLVNVGYKVGVVKQTETAAIKSHGAKPLGPFSRGLSALYTKATLEAAEDMGSGEEEGCGSCSNYLICVVERESKECGVESGFDVRIGFVAVEISTGDVVHGEFNDNVMRAALEAVMMSLSPAEILIGEPISRQTEKLLIAYAGPTSNVRVERASRDCFKDGGALAEIMTSYENSDEDKFIDPHGQILEIPKPRKNHLGIEGIMAMPGLAVQALALTLRHLKQFGLERVLYLGASFRTFSSNIEMTLSANALQQLEVLKNNFDGSEAGSLLGAMKHTLTSFGSRLLRHWVTHPLCDRSSISARLDAVSEIAELMGTCALQNFDDANKQERSNANVKVNYLLSSVLISLGRSPDIQRGITRIFHRTATPTEFITVIHAILYAGKQLEQLEVGNRENNGEVQRVRTTLLKRLILTASSSTVVGHSAKLLSVLNKDAADKGDHENLFVVSDGEFPEVARARTSVQVAKGKLDLLIGLYRKQLGIRNLEFMSVSGSTHLIEVILYQYMLNLIINVKVSDSRFLV</sequence>
<dbReference type="AlphaFoldDB" id="A0A7J7MXB0"/>
<comment type="caution">
    <text evidence="13">The sequence shown here is derived from an EMBL/GenBank/DDBJ whole genome shotgun (WGS) entry which is preliminary data.</text>
</comment>
<feature type="domain" description="DNA mismatch repair protein MutS core" evidence="12">
    <location>
        <begin position="311"/>
        <end position="566"/>
    </location>
</feature>
<evidence type="ECO:0000256" key="1">
    <source>
        <dbReference type="ARBA" id="ARBA00004123"/>
    </source>
</evidence>
<dbReference type="Pfam" id="PF05192">
    <property type="entry name" value="MutS_III"/>
    <property type="match status" value="1"/>
</dbReference>
<protein>
    <recommendedName>
        <fullName evidence="3 11">DNA mismatch repair protein MSH3</fullName>
    </recommendedName>
    <alternativeName>
        <fullName evidence="3 11">DNA mismatch repair protein MSH3</fullName>
    </alternativeName>
    <alternativeName>
        <fullName evidence="10">MutS protein homolog 3</fullName>
    </alternativeName>
</protein>
<dbReference type="SUPFAM" id="SSF48334">
    <property type="entry name" value="DNA repair protein MutS, domain III"/>
    <property type="match status" value="1"/>
</dbReference>
<keyword evidence="4" id="KW-0547">Nucleotide-binding</keyword>
<dbReference type="GO" id="GO:0006298">
    <property type="term" value="P:mismatch repair"/>
    <property type="evidence" value="ECO:0007669"/>
    <property type="project" value="InterPro"/>
</dbReference>
<evidence type="ECO:0000256" key="6">
    <source>
        <dbReference type="ARBA" id="ARBA00022840"/>
    </source>
</evidence>
<dbReference type="Proteomes" id="UP000541444">
    <property type="component" value="Unassembled WGS sequence"/>
</dbReference>
<dbReference type="Pfam" id="PF01624">
    <property type="entry name" value="MutS_I"/>
    <property type="match status" value="1"/>
</dbReference>
<dbReference type="Gene3D" id="1.10.1420.10">
    <property type="match status" value="2"/>
</dbReference>
<dbReference type="Gene3D" id="3.40.1170.10">
    <property type="entry name" value="DNA repair protein MutS, domain I"/>
    <property type="match status" value="1"/>
</dbReference>
<comment type="similarity">
    <text evidence="2">Belongs to the DNA mismatch repair MutS family. MSH3 subfamily.</text>
</comment>
<dbReference type="FunFam" id="3.30.420.110:FF:000010">
    <property type="entry name" value="DNA mismatch repair protein"/>
    <property type="match status" value="1"/>
</dbReference>
<reference evidence="13 14" key="1">
    <citation type="journal article" date="2020" name="IScience">
        <title>Genome Sequencing of the Endangered Kingdonia uniflora (Circaeasteraceae, Ranunculales) Reveals Potential Mechanisms of Evolutionary Specialization.</title>
        <authorList>
            <person name="Sun Y."/>
            <person name="Deng T."/>
            <person name="Zhang A."/>
            <person name="Moore M.J."/>
            <person name="Landis J.B."/>
            <person name="Lin N."/>
            <person name="Zhang H."/>
            <person name="Zhang X."/>
            <person name="Huang J."/>
            <person name="Zhang X."/>
            <person name="Sun H."/>
            <person name="Wang H."/>
        </authorList>
    </citation>
    <scope>NUCLEOTIDE SEQUENCE [LARGE SCALE GENOMIC DNA]</scope>
    <source>
        <strain evidence="13">TB1705</strain>
        <tissue evidence="13">Leaf</tissue>
    </source>
</reference>
<dbReference type="InterPro" id="IPR007696">
    <property type="entry name" value="DNA_mismatch_repair_MutS_core"/>
</dbReference>
<dbReference type="EMBL" id="JACGCM010001190">
    <property type="protein sequence ID" value="KAF6159581.1"/>
    <property type="molecule type" value="Genomic_DNA"/>
</dbReference>
<dbReference type="InterPro" id="IPR007695">
    <property type="entry name" value="DNA_mismatch_repair_MutS-lik_N"/>
</dbReference>
<dbReference type="GO" id="GO:0140664">
    <property type="term" value="F:ATP-dependent DNA damage sensor activity"/>
    <property type="evidence" value="ECO:0007669"/>
    <property type="project" value="InterPro"/>
</dbReference>
<evidence type="ECO:0000256" key="4">
    <source>
        <dbReference type="ARBA" id="ARBA00022741"/>
    </source>
</evidence>
<evidence type="ECO:0000256" key="8">
    <source>
        <dbReference type="ARBA" id="ARBA00023204"/>
    </source>
</evidence>
<evidence type="ECO:0000256" key="10">
    <source>
        <dbReference type="ARBA" id="ARBA00029792"/>
    </source>
</evidence>
<dbReference type="FunFam" id="3.40.1170.10:FF:000004">
    <property type="entry name" value="DNA mismatch repair protein"/>
    <property type="match status" value="1"/>
</dbReference>
<dbReference type="SUPFAM" id="SSF55271">
    <property type="entry name" value="DNA repair protein MutS, domain I"/>
    <property type="match status" value="1"/>
</dbReference>
<evidence type="ECO:0000313" key="13">
    <source>
        <dbReference type="EMBL" id="KAF6159581.1"/>
    </source>
</evidence>
<dbReference type="GO" id="GO:0030983">
    <property type="term" value="F:mismatched DNA binding"/>
    <property type="evidence" value="ECO:0007669"/>
    <property type="project" value="InterPro"/>
</dbReference>
<dbReference type="GO" id="GO:0006312">
    <property type="term" value="P:mitotic recombination"/>
    <property type="evidence" value="ECO:0007669"/>
    <property type="project" value="TreeGrafter"/>
</dbReference>
<evidence type="ECO:0000256" key="5">
    <source>
        <dbReference type="ARBA" id="ARBA00022763"/>
    </source>
</evidence>
<evidence type="ECO:0000256" key="3">
    <source>
        <dbReference type="ARBA" id="ARBA00022151"/>
    </source>
</evidence>
<evidence type="ECO:0000256" key="2">
    <source>
        <dbReference type="ARBA" id="ARBA00007094"/>
    </source>
</evidence>
<evidence type="ECO:0000256" key="9">
    <source>
        <dbReference type="ARBA" id="ARBA00023242"/>
    </source>
</evidence>
<evidence type="ECO:0000313" key="14">
    <source>
        <dbReference type="Proteomes" id="UP000541444"/>
    </source>
</evidence>
<proteinExistence type="inferred from homology"/>
<dbReference type="SMART" id="SM00533">
    <property type="entry name" value="MUTSd"/>
    <property type="match status" value="1"/>
</dbReference>
<dbReference type="InterPro" id="IPR036187">
    <property type="entry name" value="DNA_mismatch_repair_MutS_sf"/>
</dbReference>
<dbReference type="InterPro" id="IPR016151">
    <property type="entry name" value="DNA_mismatch_repair_MutS_N"/>
</dbReference>